<keyword evidence="1 2" id="KW-0175">Coiled coil</keyword>
<dbReference type="GO" id="GO:0030276">
    <property type="term" value="F:clathrin binding"/>
    <property type="evidence" value="ECO:0007669"/>
    <property type="project" value="TreeGrafter"/>
</dbReference>
<comment type="caution">
    <text evidence="4">The sequence shown here is derived from an EMBL/GenBank/DDBJ whole genome shotgun (WGS) entry which is preliminary data.</text>
</comment>
<dbReference type="FunFam" id="1.10.287.110:FF:000009">
    <property type="entry name" value="Auxilin-related protein 1"/>
    <property type="match status" value="1"/>
</dbReference>
<dbReference type="PANTHER" id="PTHR23172">
    <property type="entry name" value="AUXILIN/CYCLIN G-ASSOCIATED KINASE-RELATED"/>
    <property type="match status" value="1"/>
</dbReference>
<name>A0A7J0EIH5_9ERIC</name>
<dbReference type="OrthoDB" id="1717591at2759"/>
<feature type="region of interest" description="Disordered" evidence="3">
    <location>
        <begin position="557"/>
        <end position="581"/>
    </location>
</feature>
<feature type="compositionally biased region" description="Basic and acidic residues" evidence="3">
    <location>
        <begin position="1137"/>
        <end position="1159"/>
    </location>
</feature>
<proteinExistence type="predicted"/>
<dbReference type="Proteomes" id="UP000585474">
    <property type="component" value="Unassembled WGS sequence"/>
</dbReference>
<evidence type="ECO:0000256" key="3">
    <source>
        <dbReference type="SAM" id="MobiDB-lite"/>
    </source>
</evidence>
<feature type="region of interest" description="Disordered" evidence="3">
    <location>
        <begin position="1126"/>
        <end position="1159"/>
    </location>
</feature>
<dbReference type="GO" id="GO:0072318">
    <property type="term" value="P:clathrin coat disassembly"/>
    <property type="evidence" value="ECO:0007669"/>
    <property type="project" value="TreeGrafter"/>
</dbReference>
<dbReference type="InterPro" id="IPR036869">
    <property type="entry name" value="J_dom_sf"/>
</dbReference>
<keyword evidence="5" id="KW-1185">Reference proteome</keyword>
<dbReference type="PANTHER" id="PTHR23172:SF87">
    <property type="entry name" value="CHAPERONE DNAJ-DOMAIN SUPERFAMILY PROTEIN"/>
    <property type="match status" value="1"/>
</dbReference>
<feature type="region of interest" description="Disordered" evidence="3">
    <location>
        <begin position="977"/>
        <end position="1011"/>
    </location>
</feature>
<reference evidence="4 5" key="1">
    <citation type="submission" date="2019-07" db="EMBL/GenBank/DDBJ databases">
        <title>De Novo Assembly of kiwifruit Actinidia rufa.</title>
        <authorList>
            <person name="Sugita-Konishi S."/>
            <person name="Sato K."/>
            <person name="Mori E."/>
            <person name="Abe Y."/>
            <person name="Kisaki G."/>
            <person name="Hamano K."/>
            <person name="Suezawa K."/>
            <person name="Otani M."/>
            <person name="Fukuda T."/>
            <person name="Manabe T."/>
            <person name="Gomi K."/>
            <person name="Tabuchi M."/>
            <person name="Akimitsu K."/>
            <person name="Kataoka I."/>
        </authorList>
    </citation>
    <scope>NUCLEOTIDE SEQUENCE [LARGE SCALE GENOMIC DNA]</scope>
    <source>
        <strain evidence="5">cv. Fuchu</strain>
    </source>
</reference>
<dbReference type="SUPFAM" id="SSF46565">
    <property type="entry name" value="Chaperone J-domain"/>
    <property type="match status" value="1"/>
</dbReference>
<evidence type="ECO:0000256" key="1">
    <source>
        <dbReference type="ARBA" id="ARBA00023054"/>
    </source>
</evidence>
<dbReference type="Gene3D" id="1.10.287.110">
    <property type="entry name" value="DnaJ domain"/>
    <property type="match status" value="1"/>
</dbReference>
<dbReference type="GO" id="GO:0072583">
    <property type="term" value="P:clathrin-dependent endocytosis"/>
    <property type="evidence" value="ECO:0007669"/>
    <property type="project" value="TreeGrafter"/>
</dbReference>
<dbReference type="GO" id="GO:0031982">
    <property type="term" value="C:vesicle"/>
    <property type="evidence" value="ECO:0007669"/>
    <property type="project" value="TreeGrafter"/>
</dbReference>
<feature type="compositionally biased region" description="Low complexity" evidence="3">
    <location>
        <begin position="261"/>
        <end position="277"/>
    </location>
</feature>
<feature type="coiled-coil region" evidence="2">
    <location>
        <begin position="1027"/>
        <end position="1090"/>
    </location>
</feature>
<dbReference type="EMBL" id="BJWL01000004">
    <property type="protein sequence ID" value="GFY86180.1"/>
    <property type="molecule type" value="Genomic_DNA"/>
</dbReference>
<dbReference type="AlphaFoldDB" id="A0A7J0EIH5"/>
<feature type="compositionally biased region" description="Polar residues" evidence="3">
    <location>
        <begin position="11"/>
        <end position="21"/>
    </location>
</feature>
<feature type="compositionally biased region" description="Basic and acidic residues" evidence="3">
    <location>
        <begin position="205"/>
        <end position="214"/>
    </location>
</feature>
<accession>A0A7J0EIH5</accession>
<feature type="compositionally biased region" description="Polar residues" evidence="3">
    <location>
        <begin position="227"/>
        <end position="258"/>
    </location>
</feature>
<evidence type="ECO:0000313" key="4">
    <source>
        <dbReference type="EMBL" id="GFY86180.1"/>
    </source>
</evidence>
<feature type="coiled-coil region" evidence="2">
    <location>
        <begin position="464"/>
        <end position="538"/>
    </location>
</feature>
<protein>
    <submittedName>
        <fullName evidence="4">Chaperone DnaJ-domain superfamily protein</fullName>
    </submittedName>
</protein>
<feature type="compositionally biased region" description="Basic and acidic residues" evidence="3">
    <location>
        <begin position="327"/>
        <end position="342"/>
    </location>
</feature>
<sequence length="1280" mass="142687">MEPLSRPPRRNQASSANFSKKLSNANSFSARNAYDDVFAGAAKFGAPTHSCRVQDYGEIFGASRASSIPILDLSALDEAKVNADDRRAPAKKASQSDGSDRLNCFKEEAFQYEAPNQSFEGMKQINMSYHKTSQGSNGGTNGKTHITQVRAVPGFTCFIEENQSLKKTEGDKSVPSPKIDVKSSPEVNGNLTKKQNSDSTGKFESQSRRDKLCSIDKSIAATEPKTHPSNISSPSSLPANLVSNKSEPKRSMNSNLKVPQSDASKAGSGSGYYSPSLSDEELDVNSAAAASAAALRKAIEKAQASLRIAKEFMERKKDGPQRFSKPSSKDGLDTKNRREDKVTTQASIIREKSAKEVCESAATLEVFTKAERVRARRKGKVAPDLKESEEISIGNEVVGETNGTKVGSAEDCEALRQISELANRGDCRTATLACEHADGGINTILSAHARECRRKEMEIGKEILERIDKNGKKVDDEAQKLEDLETKLNTVKTARCGRKEVEICEEMLDLLDENGNKVDEVTQKLEDFEGKLSTAKMAPDYGQHVLGLDTAQEVHKQEENEKAGVALEDGETGENQKASTLEEKCEKELEESLEPNGNEECEFPGVKMKDNEGIDEAQGCMENEKLTEILEKEQIKKLLKDVHEEEESKIRTKMICEPDESEKIPEAPCLWEDCKQAFEVESIEKRQNDAHEGEDNEKGLSKIHEMNINNKRLDGEESEERQHDDCDWEGKVKILVEGCEYEETESIQRETDGNEEAEVYQEPVEEVMNLDATCNAGEWDAGESESMSEENERISDVTQSSCEFKMVEIGLEAVEGAHEMEAEVCKTGGCVGDASEHTEIENKTKDAKEVLLLVDNPPNFGFTETDYGLNETDHIEKESELTSNLGSGIKVSVYESVEGEKIVEDKFGFDLEKDESNFDTAYEKRKSVEMGNTVEASQPRSAFKGEEKTIEIDEDINTSQITEKNEENLNKTFSVEGKETNETEQKEARIEKEHLRKNDEVNKREREREKDRMAVERAIREARERAFAEARERAERAAVERATAEARKRVMAEAREKLKASAAAKSSAEKASIEAKLRAERAAVERATVEARERALEKALSQKATSGERELEDKYFAEKFSGVSRDNGLRQSFPSSDMKKLDENTGESAERCKARSERHQRTMERAAKALAEKNMRDLLAQKEQAERNRFAETLDADVKRWSSGKEGNLRALLSTLQYILGPNSGWQPISLTDIITTNAVKKAYRKATLQVHPDKLQQRGSSIQQKYICEKVFDLLKVCT</sequence>
<dbReference type="GO" id="GO:0005737">
    <property type="term" value="C:cytoplasm"/>
    <property type="evidence" value="ECO:0007669"/>
    <property type="project" value="TreeGrafter"/>
</dbReference>
<evidence type="ECO:0000313" key="5">
    <source>
        <dbReference type="Proteomes" id="UP000585474"/>
    </source>
</evidence>
<feature type="region of interest" description="Disordered" evidence="3">
    <location>
        <begin position="1"/>
        <end position="21"/>
    </location>
</feature>
<evidence type="ECO:0000256" key="2">
    <source>
        <dbReference type="SAM" id="Coils"/>
    </source>
</evidence>
<feature type="compositionally biased region" description="Polar residues" evidence="3">
    <location>
        <begin position="185"/>
        <end position="204"/>
    </location>
</feature>
<feature type="region of interest" description="Disordered" evidence="3">
    <location>
        <begin position="312"/>
        <end position="344"/>
    </location>
</feature>
<gene>
    <name evidence="4" type="ORF">Acr_04g0009180</name>
</gene>
<organism evidence="4 5">
    <name type="scientific">Actinidia rufa</name>
    <dbReference type="NCBI Taxonomy" id="165716"/>
    <lineage>
        <taxon>Eukaryota</taxon>
        <taxon>Viridiplantae</taxon>
        <taxon>Streptophyta</taxon>
        <taxon>Embryophyta</taxon>
        <taxon>Tracheophyta</taxon>
        <taxon>Spermatophyta</taxon>
        <taxon>Magnoliopsida</taxon>
        <taxon>eudicotyledons</taxon>
        <taxon>Gunneridae</taxon>
        <taxon>Pentapetalae</taxon>
        <taxon>asterids</taxon>
        <taxon>Ericales</taxon>
        <taxon>Actinidiaceae</taxon>
        <taxon>Actinidia</taxon>
    </lineage>
</organism>
<feature type="region of interest" description="Disordered" evidence="3">
    <location>
        <begin position="166"/>
        <end position="281"/>
    </location>
</feature>